<evidence type="ECO:0000256" key="1">
    <source>
        <dbReference type="SAM" id="MobiDB-lite"/>
    </source>
</evidence>
<feature type="region of interest" description="Disordered" evidence="1">
    <location>
        <begin position="278"/>
        <end position="306"/>
    </location>
</feature>
<reference evidence="3" key="1">
    <citation type="journal article" date="2021" name="Nat. Commun.">
        <title>Genetic determinants of endophytism in the Arabidopsis root mycobiome.</title>
        <authorList>
            <person name="Mesny F."/>
            <person name="Miyauchi S."/>
            <person name="Thiergart T."/>
            <person name="Pickel B."/>
            <person name="Atanasova L."/>
            <person name="Karlsson M."/>
            <person name="Huettel B."/>
            <person name="Barry K.W."/>
            <person name="Haridas S."/>
            <person name="Chen C."/>
            <person name="Bauer D."/>
            <person name="Andreopoulos W."/>
            <person name="Pangilinan J."/>
            <person name="LaButti K."/>
            <person name="Riley R."/>
            <person name="Lipzen A."/>
            <person name="Clum A."/>
            <person name="Drula E."/>
            <person name="Henrissat B."/>
            <person name="Kohler A."/>
            <person name="Grigoriev I.V."/>
            <person name="Martin F.M."/>
            <person name="Hacquard S."/>
        </authorList>
    </citation>
    <scope>NUCLEOTIDE SEQUENCE</scope>
    <source>
        <strain evidence="3">MPI-CAGE-CH-0243</strain>
    </source>
</reference>
<evidence type="ECO:0000256" key="2">
    <source>
        <dbReference type="SAM" id="Phobius"/>
    </source>
</evidence>
<proteinExistence type="predicted"/>
<protein>
    <submittedName>
        <fullName evidence="3">Uncharacterized protein</fullName>
    </submittedName>
</protein>
<feature type="compositionally biased region" description="Pro residues" evidence="1">
    <location>
        <begin position="384"/>
        <end position="399"/>
    </location>
</feature>
<feature type="transmembrane region" description="Helical" evidence="2">
    <location>
        <begin position="33"/>
        <end position="56"/>
    </location>
</feature>
<organism evidence="3 4">
    <name type="scientific">Dendryphion nanum</name>
    <dbReference type="NCBI Taxonomy" id="256645"/>
    <lineage>
        <taxon>Eukaryota</taxon>
        <taxon>Fungi</taxon>
        <taxon>Dikarya</taxon>
        <taxon>Ascomycota</taxon>
        <taxon>Pezizomycotina</taxon>
        <taxon>Dothideomycetes</taxon>
        <taxon>Pleosporomycetidae</taxon>
        <taxon>Pleosporales</taxon>
        <taxon>Torulaceae</taxon>
        <taxon>Dendryphion</taxon>
    </lineage>
</organism>
<keyword evidence="2" id="KW-1133">Transmembrane helix</keyword>
<name>A0A9P9D7Q1_9PLEO</name>
<feature type="transmembrane region" description="Helical" evidence="2">
    <location>
        <begin position="63"/>
        <end position="83"/>
    </location>
</feature>
<dbReference type="Proteomes" id="UP000700596">
    <property type="component" value="Unassembled WGS sequence"/>
</dbReference>
<keyword evidence="2" id="KW-0812">Transmembrane</keyword>
<gene>
    <name evidence="3" type="ORF">B0J11DRAFT_128521</name>
</gene>
<comment type="caution">
    <text evidence="3">The sequence shown here is derived from an EMBL/GenBank/DDBJ whole genome shotgun (WGS) entry which is preliminary data.</text>
</comment>
<feature type="region of interest" description="Disordered" evidence="1">
    <location>
        <begin position="369"/>
        <end position="416"/>
    </location>
</feature>
<sequence>MTNRSHFFSSVFPICHKSVCLHVINELARAAPYMSHVILLMFLCSSPLETIWIFFFQDFKMSLLIIYLSFCLFSTAHAVMLGGPAPTSPSQQMTPSPSHPLPSSIEQRDHTIEAASAKISIKQTVTHPSVCGWDMGVMTKQIACEKDKTCIHYHDYGLHLIGCCGKDKKRECGWASRCIDSTALTDPSVCDFKCHQQKLVKQCSDKNSPKCFTWYHGELAAMTFGCTTEMETTSVEVWQTGTDSTAVMTVALYELSGELPGISPGGSLTFVPGPTRSSIIQSTPATDTQTGLPVPPQTSSKDPQKNVAHHLLPGTIVAIVLGSLAFILGALAVFTFFWLREKKPQSTPSTPSPNHNASLSPDQITHLHSQSYSISSTPRSAASYPPPRPPRTPPPPPLPYRSSAGNSTQYHRDVSWPSDRGIYTHHSMSPAKSDCRDGFSSAAFTTMSGTVTSSRVGSEDMEERALVEEVKKGGWMFRSGKGR</sequence>
<keyword evidence="2" id="KW-0472">Membrane</keyword>
<dbReference type="AlphaFoldDB" id="A0A9P9D7Q1"/>
<dbReference type="EMBL" id="JAGMWT010000016">
    <property type="protein sequence ID" value="KAH7115245.1"/>
    <property type="molecule type" value="Genomic_DNA"/>
</dbReference>
<evidence type="ECO:0000313" key="4">
    <source>
        <dbReference type="Proteomes" id="UP000700596"/>
    </source>
</evidence>
<accession>A0A9P9D7Q1</accession>
<keyword evidence="4" id="KW-1185">Reference proteome</keyword>
<feature type="transmembrane region" description="Helical" evidence="2">
    <location>
        <begin position="311"/>
        <end position="339"/>
    </location>
</feature>
<feature type="compositionally biased region" description="Polar residues" evidence="1">
    <location>
        <begin position="278"/>
        <end position="301"/>
    </location>
</feature>
<evidence type="ECO:0000313" key="3">
    <source>
        <dbReference type="EMBL" id="KAH7115245.1"/>
    </source>
</evidence>